<sequence>MVGKWCTEYTRSAEDGKWGVRVLHNFGRLGVPVEQPADGTADPDMQPTREKTKC</sequence>
<dbReference type="Proteomes" id="UP000790377">
    <property type="component" value="Unassembled WGS sequence"/>
</dbReference>
<reference evidence="1" key="1">
    <citation type="journal article" date="2021" name="New Phytol.">
        <title>Evolutionary innovations through gain and loss of genes in the ectomycorrhizal Boletales.</title>
        <authorList>
            <person name="Wu G."/>
            <person name="Miyauchi S."/>
            <person name="Morin E."/>
            <person name="Kuo A."/>
            <person name="Drula E."/>
            <person name="Varga T."/>
            <person name="Kohler A."/>
            <person name="Feng B."/>
            <person name="Cao Y."/>
            <person name="Lipzen A."/>
            <person name="Daum C."/>
            <person name="Hundley H."/>
            <person name="Pangilinan J."/>
            <person name="Johnson J."/>
            <person name="Barry K."/>
            <person name="LaButti K."/>
            <person name="Ng V."/>
            <person name="Ahrendt S."/>
            <person name="Min B."/>
            <person name="Choi I.G."/>
            <person name="Park H."/>
            <person name="Plett J.M."/>
            <person name="Magnuson J."/>
            <person name="Spatafora J.W."/>
            <person name="Nagy L.G."/>
            <person name="Henrissat B."/>
            <person name="Grigoriev I.V."/>
            <person name="Yang Z.L."/>
            <person name="Xu J."/>
            <person name="Martin F.M."/>
        </authorList>
    </citation>
    <scope>NUCLEOTIDE SEQUENCE</scope>
    <source>
        <strain evidence="1">ATCC 28755</strain>
    </source>
</reference>
<comment type="caution">
    <text evidence="1">The sequence shown here is derived from an EMBL/GenBank/DDBJ whole genome shotgun (WGS) entry which is preliminary data.</text>
</comment>
<proteinExistence type="predicted"/>
<gene>
    <name evidence="1" type="ORF">BJ138DRAFT_1166473</name>
</gene>
<evidence type="ECO:0000313" key="1">
    <source>
        <dbReference type="EMBL" id="KAH7904456.1"/>
    </source>
</evidence>
<organism evidence="1 2">
    <name type="scientific">Hygrophoropsis aurantiaca</name>
    <dbReference type="NCBI Taxonomy" id="72124"/>
    <lineage>
        <taxon>Eukaryota</taxon>
        <taxon>Fungi</taxon>
        <taxon>Dikarya</taxon>
        <taxon>Basidiomycota</taxon>
        <taxon>Agaricomycotina</taxon>
        <taxon>Agaricomycetes</taxon>
        <taxon>Agaricomycetidae</taxon>
        <taxon>Boletales</taxon>
        <taxon>Coniophorineae</taxon>
        <taxon>Hygrophoropsidaceae</taxon>
        <taxon>Hygrophoropsis</taxon>
    </lineage>
</organism>
<protein>
    <submittedName>
        <fullName evidence="1">Uncharacterized protein</fullName>
    </submittedName>
</protein>
<feature type="non-terminal residue" evidence="1">
    <location>
        <position position="54"/>
    </location>
</feature>
<name>A0ACB7ZU37_9AGAM</name>
<evidence type="ECO:0000313" key="2">
    <source>
        <dbReference type="Proteomes" id="UP000790377"/>
    </source>
</evidence>
<accession>A0ACB7ZU37</accession>
<dbReference type="EMBL" id="MU268469">
    <property type="protein sequence ID" value="KAH7904456.1"/>
    <property type="molecule type" value="Genomic_DNA"/>
</dbReference>
<keyword evidence="2" id="KW-1185">Reference proteome</keyword>